<dbReference type="RefSeq" id="WP_203673851.1">
    <property type="nucleotide sequence ID" value="NZ_BONP01000010.1"/>
</dbReference>
<name>A0ABQ4DLP6_9CELL</name>
<proteinExistence type="predicted"/>
<evidence type="ECO:0000259" key="1">
    <source>
        <dbReference type="Pfam" id="PF16242"/>
    </source>
</evidence>
<dbReference type="InterPro" id="IPR012349">
    <property type="entry name" value="Split_barrel_FMN-bd"/>
</dbReference>
<dbReference type="InterPro" id="IPR038725">
    <property type="entry name" value="YdaG_split_barrel_FMN-bd"/>
</dbReference>
<dbReference type="InterPro" id="IPR052917">
    <property type="entry name" value="Stress-Dev_Protein"/>
</dbReference>
<dbReference type="Gene3D" id="2.30.110.10">
    <property type="entry name" value="Electron Transport, Fmn-binding Protein, Chain A"/>
    <property type="match status" value="1"/>
</dbReference>
<dbReference type="Proteomes" id="UP000614741">
    <property type="component" value="Unassembled WGS sequence"/>
</dbReference>
<organism evidence="2 3">
    <name type="scientific">Cellulomonas phragmiteti</name>
    <dbReference type="NCBI Taxonomy" id="478780"/>
    <lineage>
        <taxon>Bacteria</taxon>
        <taxon>Bacillati</taxon>
        <taxon>Actinomycetota</taxon>
        <taxon>Actinomycetes</taxon>
        <taxon>Micrococcales</taxon>
        <taxon>Cellulomonadaceae</taxon>
        <taxon>Cellulomonas</taxon>
    </lineage>
</organism>
<dbReference type="PANTHER" id="PTHR34818:SF1">
    <property type="entry name" value="PROTEIN BLI-3"/>
    <property type="match status" value="1"/>
</dbReference>
<evidence type="ECO:0000313" key="3">
    <source>
        <dbReference type="Proteomes" id="UP000614741"/>
    </source>
</evidence>
<dbReference type="EMBL" id="BONP01000010">
    <property type="protein sequence ID" value="GIG40278.1"/>
    <property type="molecule type" value="Genomic_DNA"/>
</dbReference>
<gene>
    <name evidence="2" type="ORF">Cph01nite_20400</name>
</gene>
<comment type="caution">
    <text evidence="2">The sequence shown here is derived from an EMBL/GenBank/DDBJ whole genome shotgun (WGS) entry which is preliminary data.</text>
</comment>
<protein>
    <submittedName>
        <fullName evidence="2">General stress protein</fullName>
    </submittedName>
</protein>
<feature type="domain" description="General stress protein FMN-binding split barrel" evidence="1">
    <location>
        <begin position="16"/>
        <end position="162"/>
    </location>
</feature>
<evidence type="ECO:0000313" key="2">
    <source>
        <dbReference type="EMBL" id="GIG40278.1"/>
    </source>
</evidence>
<keyword evidence="3" id="KW-1185">Reference proteome</keyword>
<reference evidence="2 3" key="1">
    <citation type="submission" date="2021-01" db="EMBL/GenBank/DDBJ databases">
        <title>Whole genome shotgun sequence of Cellulomonas phragmiteti NBRC 110785.</title>
        <authorList>
            <person name="Komaki H."/>
            <person name="Tamura T."/>
        </authorList>
    </citation>
    <scope>NUCLEOTIDE SEQUENCE [LARGE SCALE GENOMIC DNA]</scope>
    <source>
        <strain evidence="2 3">NBRC 110785</strain>
    </source>
</reference>
<dbReference type="PANTHER" id="PTHR34818">
    <property type="entry name" value="PROTEIN BLI-3"/>
    <property type="match status" value="1"/>
</dbReference>
<dbReference type="SUPFAM" id="SSF50475">
    <property type="entry name" value="FMN-binding split barrel"/>
    <property type="match status" value="1"/>
</dbReference>
<dbReference type="Pfam" id="PF16242">
    <property type="entry name" value="Pyrid_ox_like"/>
    <property type="match status" value="1"/>
</dbReference>
<sequence length="171" mass="18200">MTSTTWQEQDEPTHAEAVAKVRELLADHHVAMLTTVDADGALVSRPMGVQDVEFDGDLWFFTSLTSHKVAEIGAGSAANAAFAGSSSWLSLAGTAEVVRDRAKIDELWSPVAEAWFPDGPSTPDLALIRLRAQSAEYWDSPGGRLATVISLVKAKVTGQAYDGGENASVDL</sequence>
<accession>A0ABQ4DLP6</accession>